<dbReference type="OMA" id="CLERPRH"/>
<dbReference type="OrthoDB" id="10016069at2759"/>
<keyword evidence="14" id="KW-1185">Reference proteome</keyword>
<evidence type="ECO:0000256" key="2">
    <source>
        <dbReference type="ARBA" id="ARBA00004922"/>
    </source>
</evidence>
<reference evidence="15" key="1">
    <citation type="submission" date="2025-08" db="UniProtKB">
        <authorList>
            <consortium name="RefSeq"/>
        </authorList>
    </citation>
    <scope>IDENTIFICATION</scope>
    <source>
        <tissue evidence="15">Gonads</tissue>
    </source>
</reference>
<evidence type="ECO:0000313" key="15">
    <source>
        <dbReference type="RefSeq" id="XP_013415039.1"/>
    </source>
</evidence>
<dbReference type="Pfam" id="PF02709">
    <property type="entry name" value="Glyco_transf_7C"/>
    <property type="match status" value="1"/>
</dbReference>
<evidence type="ECO:0000256" key="5">
    <source>
        <dbReference type="ARBA" id="ARBA00022679"/>
    </source>
</evidence>
<feature type="domain" description="Galactosyltransferase C-terminal" evidence="12">
    <location>
        <begin position="211"/>
        <end position="288"/>
    </location>
</feature>
<evidence type="ECO:0000256" key="8">
    <source>
        <dbReference type="ARBA" id="ARBA00022989"/>
    </source>
</evidence>
<evidence type="ECO:0000256" key="4">
    <source>
        <dbReference type="ARBA" id="ARBA00022676"/>
    </source>
</evidence>
<comment type="subcellular location">
    <subcellularLocation>
        <location evidence="1">Membrane</location>
        <topology evidence="1">Single-pass type II membrane protein</topology>
    </subcellularLocation>
</comment>
<dbReference type="PRINTS" id="PR02050">
    <property type="entry name" value="B14GALTRFASE"/>
</dbReference>
<dbReference type="GO" id="GO:0008378">
    <property type="term" value="F:galactosyltransferase activity"/>
    <property type="evidence" value="ECO:0007669"/>
    <property type="project" value="TreeGrafter"/>
</dbReference>
<evidence type="ECO:0000313" key="14">
    <source>
        <dbReference type="Proteomes" id="UP000085678"/>
    </source>
</evidence>
<dbReference type="Proteomes" id="UP000085678">
    <property type="component" value="Unplaced"/>
</dbReference>
<evidence type="ECO:0000256" key="3">
    <source>
        <dbReference type="ARBA" id="ARBA00005735"/>
    </source>
</evidence>
<evidence type="ECO:0000256" key="1">
    <source>
        <dbReference type="ARBA" id="ARBA00004606"/>
    </source>
</evidence>
<evidence type="ECO:0000259" key="13">
    <source>
        <dbReference type="Pfam" id="PF13733"/>
    </source>
</evidence>
<evidence type="ECO:0000256" key="9">
    <source>
        <dbReference type="ARBA" id="ARBA00023136"/>
    </source>
</evidence>
<dbReference type="InterPro" id="IPR027995">
    <property type="entry name" value="Galactosyl_T_N"/>
</dbReference>
<evidence type="ECO:0000256" key="11">
    <source>
        <dbReference type="RuleBase" id="RU368121"/>
    </source>
</evidence>
<accession>A0A1S3JYB1</accession>
<dbReference type="InterPro" id="IPR029044">
    <property type="entry name" value="Nucleotide-diphossugar_trans"/>
</dbReference>
<feature type="domain" description="Galactosyltransferase N-terminal" evidence="13">
    <location>
        <begin position="74"/>
        <end position="206"/>
    </location>
</feature>
<keyword evidence="4 11" id="KW-0328">Glycosyltransferase</keyword>
<dbReference type="PANTHER" id="PTHR19300:SF57">
    <property type="entry name" value="BETA-1,4-N-ACETYLGALACTOSAMINYLTRANSFERASE"/>
    <property type="match status" value="1"/>
</dbReference>
<dbReference type="SUPFAM" id="SSF53448">
    <property type="entry name" value="Nucleotide-diphospho-sugar transferases"/>
    <property type="match status" value="1"/>
</dbReference>
<organism evidence="14 15">
    <name type="scientific">Lingula anatina</name>
    <name type="common">Brachiopod</name>
    <name type="synonym">Lingula unguis</name>
    <dbReference type="NCBI Taxonomy" id="7574"/>
    <lineage>
        <taxon>Eukaryota</taxon>
        <taxon>Metazoa</taxon>
        <taxon>Spiralia</taxon>
        <taxon>Lophotrochozoa</taxon>
        <taxon>Brachiopoda</taxon>
        <taxon>Linguliformea</taxon>
        <taxon>Lingulata</taxon>
        <taxon>Lingulida</taxon>
        <taxon>Linguloidea</taxon>
        <taxon>Lingulidae</taxon>
        <taxon>Lingula</taxon>
    </lineage>
</organism>
<dbReference type="KEGG" id="lak:106176980"/>
<evidence type="ECO:0000256" key="10">
    <source>
        <dbReference type="ARBA" id="ARBA00023180"/>
    </source>
</evidence>
<dbReference type="GO" id="GO:0016020">
    <property type="term" value="C:membrane"/>
    <property type="evidence" value="ECO:0007669"/>
    <property type="project" value="UniProtKB-SubCell"/>
</dbReference>
<comment type="function">
    <text evidence="11">Catalyses the transfer of galactose onto proteins or lipids.</text>
</comment>
<keyword evidence="8 11" id="KW-1133">Transmembrane helix</keyword>
<protein>
    <recommendedName>
        <fullName evidence="11">Beta-1,4-galactosyltransferase</fullName>
        <ecNumber evidence="11">2.4.1.-</ecNumber>
    </recommendedName>
</protein>
<keyword evidence="9 11" id="KW-0472">Membrane</keyword>
<dbReference type="RefSeq" id="XP_013415039.1">
    <property type="nucleotide sequence ID" value="XM_013559585.1"/>
</dbReference>
<keyword evidence="7 11" id="KW-0735">Signal-anchor</keyword>
<evidence type="ECO:0000256" key="7">
    <source>
        <dbReference type="ARBA" id="ARBA00022968"/>
    </source>
</evidence>
<keyword evidence="6 11" id="KW-0812">Transmembrane</keyword>
<dbReference type="EC" id="2.4.1.-" evidence="11"/>
<comment type="similarity">
    <text evidence="3 11">Belongs to the glycosyltransferase 7 family.</text>
</comment>
<dbReference type="InterPro" id="IPR003859">
    <property type="entry name" value="Galactosyl_T"/>
</dbReference>
<dbReference type="InterPro" id="IPR027791">
    <property type="entry name" value="Galactosyl_T_C"/>
</dbReference>
<sequence>MARRAGKPRLVVKISILIVLLQTGFVLILRSSESSLRISDSVKTIGEGHRKIKVDKNLAATGDRNVSKKILRLCDIDVSRSVGNTGVTKNFTISLQEVSQKLQGIGPGGKWNPRNCLARNSVTIVVPFRDRWGHLAVFLNFMHPFLQRQLLKYRILVVEQIGIGVYNKAMLMNAAFLETRQHFPTDCIIFHDVDLIPELNNNSYACAKGPRHLAPAVDELGYHLLYGRLVGGVLMFTPQDFQAVNGYSNAYWGWGAEDDDMGYRIKKAGLTLSRPSLNTGRYTMLVHKHRRKNTRRFEILDKGMQRQPWDGLSNVNYSVLGIRLKPLFTHMLIDIGKTPDTY</sequence>
<dbReference type="InParanoid" id="A0A1S3JYB1"/>
<dbReference type="AlphaFoldDB" id="A0A1S3JYB1"/>
<dbReference type="STRING" id="7574.A0A1S3JYB1"/>
<dbReference type="GeneID" id="106176980"/>
<name>A0A1S3JYB1_LINAN</name>
<dbReference type="GO" id="GO:0005794">
    <property type="term" value="C:Golgi apparatus"/>
    <property type="evidence" value="ECO:0007669"/>
    <property type="project" value="TreeGrafter"/>
</dbReference>
<dbReference type="Gene3D" id="3.90.550.10">
    <property type="entry name" value="Spore Coat Polysaccharide Biosynthesis Protein SpsA, Chain A"/>
    <property type="match status" value="1"/>
</dbReference>
<proteinExistence type="inferred from homology"/>
<evidence type="ECO:0000259" key="12">
    <source>
        <dbReference type="Pfam" id="PF02709"/>
    </source>
</evidence>
<dbReference type="GO" id="GO:0005975">
    <property type="term" value="P:carbohydrate metabolic process"/>
    <property type="evidence" value="ECO:0007669"/>
    <property type="project" value="InterPro"/>
</dbReference>
<gene>
    <name evidence="15" type="primary">LOC106176980</name>
</gene>
<dbReference type="CDD" id="cd00899">
    <property type="entry name" value="b4GalT"/>
    <property type="match status" value="1"/>
</dbReference>
<keyword evidence="5 11" id="KW-0808">Transferase</keyword>
<dbReference type="Pfam" id="PF13733">
    <property type="entry name" value="Glyco_transf_7N"/>
    <property type="match status" value="1"/>
</dbReference>
<comment type="pathway">
    <text evidence="2 11">Protein modification; protein glycosylation.</text>
</comment>
<dbReference type="UniPathway" id="UPA00378"/>
<keyword evidence="10 11" id="KW-0325">Glycoprotein</keyword>
<dbReference type="PANTHER" id="PTHR19300">
    <property type="entry name" value="BETA-1,4-GALACTOSYLTRANSFERASE"/>
    <property type="match status" value="1"/>
</dbReference>
<feature type="transmembrane region" description="Helical" evidence="11">
    <location>
        <begin position="12"/>
        <end position="29"/>
    </location>
</feature>
<evidence type="ECO:0000256" key="6">
    <source>
        <dbReference type="ARBA" id="ARBA00022692"/>
    </source>
</evidence>